<proteinExistence type="predicted"/>
<dbReference type="AlphaFoldDB" id="A0A419SAQ2"/>
<dbReference type="EMBL" id="MBTA01000002">
    <property type="protein sequence ID" value="RKD19510.1"/>
    <property type="molecule type" value="Genomic_DNA"/>
</dbReference>
<evidence type="ECO:0000313" key="2">
    <source>
        <dbReference type="Proteomes" id="UP000283433"/>
    </source>
</evidence>
<sequence length="64" mass="7197">MLGYSIGVTDLLVVLQICWRQYKMLIINTTMKERFKETGKLGGTRGLPAFFLLKTAGVKCWGTV</sequence>
<dbReference type="Proteomes" id="UP000283433">
    <property type="component" value="Unassembled WGS sequence"/>
</dbReference>
<reference evidence="1 2" key="1">
    <citation type="submission" date="2016-07" db="EMBL/GenBank/DDBJ databases">
        <title>Genome of Pelobium manganitolerans.</title>
        <authorList>
            <person name="Wu S."/>
            <person name="Wang G."/>
        </authorList>
    </citation>
    <scope>NUCLEOTIDE SEQUENCE [LARGE SCALE GENOMIC DNA]</scope>
    <source>
        <strain evidence="1 2">YS-25</strain>
    </source>
</reference>
<keyword evidence="2" id="KW-1185">Reference proteome</keyword>
<gene>
    <name evidence="1" type="ORF">BCY91_12970</name>
</gene>
<accession>A0A419SAQ2</accession>
<evidence type="ECO:0000313" key="1">
    <source>
        <dbReference type="EMBL" id="RKD19510.1"/>
    </source>
</evidence>
<protein>
    <submittedName>
        <fullName evidence="1">Uncharacterized protein</fullName>
    </submittedName>
</protein>
<name>A0A419SAQ2_9SPHI</name>
<organism evidence="1 2">
    <name type="scientific">Pelobium manganitolerans</name>
    <dbReference type="NCBI Taxonomy" id="1842495"/>
    <lineage>
        <taxon>Bacteria</taxon>
        <taxon>Pseudomonadati</taxon>
        <taxon>Bacteroidota</taxon>
        <taxon>Sphingobacteriia</taxon>
        <taxon>Sphingobacteriales</taxon>
        <taxon>Sphingobacteriaceae</taxon>
        <taxon>Pelobium</taxon>
    </lineage>
</organism>
<comment type="caution">
    <text evidence="1">The sequence shown here is derived from an EMBL/GenBank/DDBJ whole genome shotgun (WGS) entry which is preliminary data.</text>
</comment>